<dbReference type="RefSeq" id="WP_000443956.1">
    <property type="nucleotide sequence ID" value="NZ_CP021061.1"/>
</dbReference>
<accession>A0A1W6WL10</accession>
<keyword evidence="3" id="KW-1185">Reference proteome</keyword>
<feature type="coiled-coil region" evidence="1">
    <location>
        <begin position="1"/>
        <end position="28"/>
    </location>
</feature>
<dbReference type="Proteomes" id="UP000194143">
    <property type="component" value="Chromosome"/>
</dbReference>
<evidence type="ECO:0000313" key="3">
    <source>
        <dbReference type="Proteomes" id="UP000194143"/>
    </source>
</evidence>
<name>A0A1W6WL10_BACTU</name>
<gene>
    <name evidence="2" type="ORF">CAB88_09290</name>
</gene>
<organism evidence="2 3">
    <name type="scientific">Bacillus thuringiensis</name>
    <dbReference type="NCBI Taxonomy" id="1428"/>
    <lineage>
        <taxon>Bacteria</taxon>
        <taxon>Bacillati</taxon>
        <taxon>Bacillota</taxon>
        <taxon>Bacilli</taxon>
        <taxon>Bacillales</taxon>
        <taxon>Bacillaceae</taxon>
        <taxon>Bacillus</taxon>
        <taxon>Bacillus cereus group</taxon>
    </lineage>
</organism>
<dbReference type="AlphaFoldDB" id="A0A1W6WL10"/>
<evidence type="ECO:0000256" key="1">
    <source>
        <dbReference type="SAM" id="Coils"/>
    </source>
</evidence>
<reference evidence="2 3" key="1">
    <citation type="submission" date="2017-04" db="EMBL/GenBank/DDBJ databases">
        <title>Complete Genome Sequence of Bacillus thuringiensis type Strain ATCC 10792.</title>
        <authorList>
            <person name="Oh D.-H."/>
            <person name="Park B.-J."/>
            <person name="Shuai W."/>
            <person name="Chelliah R."/>
        </authorList>
    </citation>
    <scope>NUCLEOTIDE SEQUENCE [LARGE SCALE GENOMIC DNA]</scope>
    <source>
        <strain evidence="2 3">ATCC 10792</strain>
    </source>
</reference>
<evidence type="ECO:0000313" key="2">
    <source>
        <dbReference type="EMBL" id="ARP57272.1"/>
    </source>
</evidence>
<proteinExistence type="predicted"/>
<protein>
    <submittedName>
        <fullName evidence="2">Uncharacterized protein</fullName>
    </submittedName>
</protein>
<keyword evidence="1" id="KW-0175">Coiled coil</keyword>
<sequence length="119" mass="13161">MESITEIIADFEKRINDLQRDNEGLIQTLNCVSAGVNELNRRVNMLEEGLATKADITHVQLINKQSEIIKKINDSKLVGMDCKVGVSLDGRVVAESIVEHTADSIQGRVVKGSEINETR</sequence>
<dbReference type="GeneID" id="67468228"/>
<dbReference type="EMBL" id="CP021061">
    <property type="protein sequence ID" value="ARP57272.1"/>
    <property type="molecule type" value="Genomic_DNA"/>
</dbReference>